<feature type="compositionally biased region" description="Basic and acidic residues" evidence="1">
    <location>
        <begin position="126"/>
        <end position="208"/>
    </location>
</feature>
<feature type="region of interest" description="Disordered" evidence="1">
    <location>
        <begin position="1"/>
        <end position="92"/>
    </location>
</feature>
<comment type="caution">
    <text evidence="2">The sequence shown here is derived from an EMBL/GenBank/DDBJ whole genome shotgun (WGS) entry which is preliminary data.</text>
</comment>
<proteinExistence type="predicted"/>
<organism evidence="2 3">
    <name type="scientific">Salix suchowensis</name>
    <dbReference type="NCBI Taxonomy" id="1278906"/>
    <lineage>
        <taxon>Eukaryota</taxon>
        <taxon>Viridiplantae</taxon>
        <taxon>Streptophyta</taxon>
        <taxon>Embryophyta</taxon>
        <taxon>Tracheophyta</taxon>
        <taxon>Spermatophyta</taxon>
        <taxon>Magnoliopsida</taxon>
        <taxon>eudicotyledons</taxon>
        <taxon>Gunneridae</taxon>
        <taxon>Pentapetalae</taxon>
        <taxon>rosids</taxon>
        <taxon>fabids</taxon>
        <taxon>Malpighiales</taxon>
        <taxon>Salicaceae</taxon>
        <taxon>Saliceae</taxon>
        <taxon>Salix</taxon>
    </lineage>
</organism>
<dbReference type="Proteomes" id="UP001141253">
    <property type="component" value="Chromosome 5"/>
</dbReference>
<dbReference type="EMBL" id="JAPFFI010000003">
    <property type="protein sequence ID" value="KAJ6398417.1"/>
    <property type="molecule type" value="Genomic_DNA"/>
</dbReference>
<sequence length="349" mass="40830">MQTAEDKKEPWPKEAIRSVENEKQFIHVGGERSTFEQEENEKMFKAAPEQMENERRLKEALKQEEKEKRINEARVREETEKKQREACEKEEKEKRLRAALEWEENERKLKEAFVKEENERRLKEICEKEEYERRQGEATDREENERRQREVREREENEKRLKEALEKEENERRLEENEGRVRENKKQLKNRLEETNELDESGKLREALEGDASELGTCESEEIGDASQEICNLGNSEVKLKNVTENDEQGVLNEMGGNCRVAKQACEMDDNSNLGSTRLVGKHGGKNRKQEVTRENAHEEISKLPPGMKIGNKEAIVETVNAQVDGQTEVSDMDQGNLEHDKESIYSGR</sequence>
<accession>A0ABQ9CFI5</accession>
<feature type="compositionally biased region" description="Basic and acidic residues" evidence="1">
    <location>
        <begin position="1"/>
        <end position="44"/>
    </location>
</feature>
<feature type="compositionally biased region" description="Basic and acidic residues" evidence="1">
    <location>
        <begin position="52"/>
        <end position="92"/>
    </location>
</feature>
<name>A0ABQ9CFI5_9ROSI</name>
<feature type="compositionally biased region" description="Basic and acidic residues" evidence="1">
    <location>
        <begin position="337"/>
        <end position="349"/>
    </location>
</feature>
<feature type="region of interest" description="Disordered" evidence="1">
    <location>
        <begin position="126"/>
        <end position="221"/>
    </location>
</feature>
<keyword evidence="3" id="KW-1185">Reference proteome</keyword>
<reference evidence="2" key="2">
    <citation type="journal article" date="2023" name="Int. J. Mol. Sci.">
        <title>De Novo Assembly and Annotation of 11 Diverse Shrub Willow (Salix) Genomes Reveals Novel Gene Organization in Sex-Linked Regions.</title>
        <authorList>
            <person name="Hyden B."/>
            <person name="Feng K."/>
            <person name="Yates T.B."/>
            <person name="Jawdy S."/>
            <person name="Cereghino C."/>
            <person name="Smart L.B."/>
            <person name="Muchero W."/>
        </authorList>
    </citation>
    <scope>NUCLEOTIDE SEQUENCE</scope>
    <source>
        <tissue evidence="2">Shoot tip</tissue>
    </source>
</reference>
<feature type="region of interest" description="Disordered" evidence="1">
    <location>
        <begin position="324"/>
        <end position="349"/>
    </location>
</feature>
<reference evidence="2" key="1">
    <citation type="submission" date="2022-10" db="EMBL/GenBank/DDBJ databases">
        <authorList>
            <person name="Hyden B.L."/>
            <person name="Feng K."/>
            <person name="Yates T."/>
            <person name="Jawdy S."/>
            <person name="Smart L.B."/>
            <person name="Muchero W."/>
        </authorList>
    </citation>
    <scope>NUCLEOTIDE SEQUENCE</scope>
    <source>
        <tissue evidence="2">Shoot tip</tissue>
    </source>
</reference>
<feature type="compositionally biased region" description="Basic and acidic residues" evidence="1">
    <location>
        <begin position="288"/>
        <end position="302"/>
    </location>
</feature>
<feature type="region of interest" description="Disordered" evidence="1">
    <location>
        <begin position="270"/>
        <end position="310"/>
    </location>
</feature>
<gene>
    <name evidence="2" type="ORF">OIU77_019255</name>
</gene>
<protein>
    <submittedName>
        <fullName evidence="2">Uncharacterized protein</fullName>
    </submittedName>
</protein>
<evidence type="ECO:0000313" key="3">
    <source>
        <dbReference type="Proteomes" id="UP001141253"/>
    </source>
</evidence>
<evidence type="ECO:0000313" key="2">
    <source>
        <dbReference type="EMBL" id="KAJ6398417.1"/>
    </source>
</evidence>
<evidence type="ECO:0000256" key="1">
    <source>
        <dbReference type="SAM" id="MobiDB-lite"/>
    </source>
</evidence>